<dbReference type="InterPro" id="IPR001719">
    <property type="entry name" value="AP_endonuc_2"/>
</dbReference>
<sequence>MKELYIGSHLSTAGGWSALLKRSHEEHGTTFAFFPRSPYGRPSKALNPSGAVAFARQLTAEHYGPLVVHAPYVYNLAGKDPDKREFAIRASPRTSDC</sequence>
<dbReference type="GO" id="GO:0008081">
    <property type="term" value="F:phosphoric diester hydrolase activity"/>
    <property type="evidence" value="ECO:0007669"/>
    <property type="project" value="TreeGrafter"/>
</dbReference>
<dbReference type="Proteomes" id="UP000262177">
    <property type="component" value="Chromosome"/>
</dbReference>
<evidence type="ECO:0008006" key="3">
    <source>
        <dbReference type="Google" id="ProtNLM"/>
    </source>
</evidence>
<name>A0A286TA02_BIFBI</name>
<dbReference type="EMBL" id="AP018131">
    <property type="protein sequence ID" value="BBA47057.1"/>
    <property type="molecule type" value="Genomic_DNA"/>
</dbReference>
<dbReference type="PANTHER" id="PTHR21445:SF0">
    <property type="entry name" value="APURINIC-APYRIMIDINIC ENDONUCLEASE"/>
    <property type="match status" value="1"/>
</dbReference>
<dbReference type="Gene3D" id="3.20.20.150">
    <property type="entry name" value="Divalent-metal-dependent TIM barrel enzymes"/>
    <property type="match status" value="1"/>
</dbReference>
<dbReference type="PANTHER" id="PTHR21445">
    <property type="entry name" value="ENDONUCLEASE IV ENDODEOXYRIBONUCLEASE IV"/>
    <property type="match status" value="1"/>
</dbReference>
<proteinExistence type="predicted"/>
<reference evidence="1 2" key="1">
    <citation type="journal article" date="2017" name="Biosci. Biotechnol. Biochem.">
        <title>Identification and characterization of a sulfoglycosidase from Bifidobacterium bifidum implicated in mucin glycan utilization.</title>
        <authorList>
            <person name="Katoh T."/>
            <person name="Maeshibu T."/>
            <person name="Kikkawa K."/>
            <person name="Gotoh A."/>
            <person name="Tomabechi Y."/>
            <person name="Nakamura M."/>
            <person name="Liao W.-H."/>
            <person name="Yamaguchi M."/>
            <person name="Ashida H."/>
            <person name="Yamamoto K."/>
            <person name="Katayama T."/>
        </authorList>
    </citation>
    <scope>NUCLEOTIDE SEQUENCE [LARGE SCALE GENOMIC DNA]</scope>
    <source>
        <strain evidence="1 2">JCM 7004</strain>
    </source>
</reference>
<dbReference type="GO" id="GO:0003906">
    <property type="term" value="F:DNA-(apurinic or apyrimidinic site) endonuclease activity"/>
    <property type="evidence" value="ECO:0007669"/>
    <property type="project" value="TreeGrafter"/>
</dbReference>
<dbReference type="GO" id="GO:0008270">
    <property type="term" value="F:zinc ion binding"/>
    <property type="evidence" value="ECO:0007669"/>
    <property type="project" value="InterPro"/>
</dbReference>
<evidence type="ECO:0000313" key="1">
    <source>
        <dbReference type="EMBL" id="BBA47057.1"/>
    </source>
</evidence>
<dbReference type="SUPFAM" id="SSF51658">
    <property type="entry name" value="Xylose isomerase-like"/>
    <property type="match status" value="1"/>
</dbReference>
<dbReference type="GO" id="GO:0003677">
    <property type="term" value="F:DNA binding"/>
    <property type="evidence" value="ECO:0007669"/>
    <property type="project" value="InterPro"/>
</dbReference>
<dbReference type="InterPro" id="IPR036237">
    <property type="entry name" value="Xyl_isomerase-like_sf"/>
</dbReference>
<gene>
    <name evidence="1" type="ORF">BBJK_00005</name>
</gene>
<evidence type="ECO:0000313" key="2">
    <source>
        <dbReference type="Proteomes" id="UP000262177"/>
    </source>
</evidence>
<dbReference type="AlphaFoldDB" id="A0A286TA02"/>
<protein>
    <recommendedName>
        <fullName evidence="3">Endonuclease IV</fullName>
    </recommendedName>
</protein>
<dbReference type="GO" id="GO:0006284">
    <property type="term" value="P:base-excision repair"/>
    <property type="evidence" value="ECO:0007669"/>
    <property type="project" value="TreeGrafter"/>
</dbReference>
<organism evidence="1 2">
    <name type="scientific">Bifidobacterium bifidum LMG 13195</name>
    <dbReference type="NCBI Taxonomy" id="1207542"/>
    <lineage>
        <taxon>Bacteria</taxon>
        <taxon>Bacillati</taxon>
        <taxon>Actinomycetota</taxon>
        <taxon>Actinomycetes</taxon>
        <taxon>Bifidobacteriales</taxon>
        <taxon>Bifidobacteriaceae</taxon>
        <taxon>Bifidobacterium</taxon>
    </lineage>
</organism>
<accession>A0A286TA02</accession>